<evidence type="ECO:0000313" key="3">
    <source>
        <dbReference type="Proteomes" id="UP001597221"/>
    </source>
</evidence>
<dbReference type="Gene3D" id="3.30.470.30">
    <property type="entry name" value="DNA ligase/mRNA capping enzyme"/>
    <property type="match status" value="1"/>
</dbReference>
<dbReference type="InterPro" id="IPR012310">
    <property type="entry name" value="DNA_ligase_ATP-dep_cent"/>
</dbReference>
<feature type="domain" description="ATP-dependent DNA ligase family profile" evidence="1">
    <location>
        <begin position="7"/>
        <end position="77"/>
    </location>
</feature>
<protein>
    <recommendedName>
        <fullName evidence="1">ATP-dependent DNA ligase family profile domain-containing protein</fullName>
    </recommendedName>
</protein>
<sequence>MLNIAHPLLKTPLMERKRVLHDIIKSSNTLVTKHYIIGDGTELHELTKKKGMEGIVEKSLHSSYQLNTRSPELIKHKHFKFTQSVILGYKENPFTTIVGSTVRDKMIPVAQVEFGFKPEETGIL</sequence>
<dbReference type="Proteomes" id="UP001597221">
    <property type="component" value="Unassembled WGS sequence"/>
</dbReference>
<dbReference type="Pfam" id="PF01068">
    <property type="entry name" value="DNA_ligase_A_M"/>
    <property type="match status" value="1"/>
</dbReference>
<dbReference type="EMBL" id="JBHUDE010000129">
    <property type="protein sequence ID" value="MFD1608733.1"/>
    <property type="molecule type" value="Genomic_DNA"/>
</dbReference>
<evidence type="ECO:0000313" key="2">
    <source>
        <dbReference type="EMBL" id="MFD1608733.1"/>
    </source>
</evidence>
<comment type="caution">
    <text evidence="2">The sequence shown here is derived from an EMBL/GenBank/DDBJ whole genome shotgun (WGS) entry which is preliminary data.</text>
</comment>
<evidence type="ECO:0000259" key="1">
    <source>
        <dbReference type="Pfam" id="PF01068"/>
    </source>
</evidence>
<dbReference type="SUPFAM" id="SSF56091">
    <property type="entry name" value="DNA ligase/mRNA capping enzyme, catalytic domain"/>
    <property type="match status" value="1"/>
</dbReference>
<accession>A0ABW4HTK3</accession>
<dbReference type="Gene3D" id="3.30.1490.70">
    <property type="match status" value="1"/>
</dbReference>
<name>A0ABW4HTK3_9BACI</name>
<organism evidence="2 3">
    <name type="scientific">Oceanobacillus luteolus</name>
    <dbReference type="NCBI Taxonomy" id="1274358"/>
    <lineage>
        <taxon>Bacteria</taxon>
        <taxon>Bacillati</taxon>
        <taxon>Bacillota</taxon>
        <taxon>Bacilli</taxon>
        <taxon>Bacillales</taxon>
        <taxon>Bacillaceae</taxon>
        <taxon>Oceanobacillus</taxon>
    </lineage>
</organism>
<gene>
    <name evidence="2" type="ORF">ACFSBH_14000</name>
</gene>
<reference evidence="3" key="1">
    <citation type="journal article" date="2019" name="Int. J. Syst. Evol. Microbiol.">
        <title>The Global Catalogue of Microorganisms (GCM) 10K type strain sequencing project: providing services to taxonomists for standard genome sequencing and annotation.</title>
        <authorList>
            <consortium name="The Broad Institute Genomics Platform"/>
            <consortium name="The Broad Institute Genome Sequencing Center for Infectious Disease"/>
            <person name="Wu L."/>
            <person name="Ma J."/>
        </authorList>
    </citation>
    <scope>NUCLEOTIDE SEQUENCE [LARGE SCALE GENOMIC DNA]</scope>
    <source>
        <strain evidence="3">CGMCC 1.12376</strain>
    </source>
</reference>
<proteinExistence type="predicted"/>
<keyword evidence="3" id="KW-1185">Reference proteome</keyword>
<dbReference type="RefSeq" id="WP_379598132.1">
    <property type="nucleotide sequence ID" value="NZ_JBHUDE010000129.1"/>
</dbReference>